<evidence type="ECO:0000313" key="10">
    <source>
        <dbReference type="Proteomes" id="UP000239917"/>
    </source>
</evidence>
<keyword evidence="6 7" id="KW-0472">Membrane</keyword>
<dbReference type="PANTHER" id="PTHR30576:SF21">
    <property type="entry name" value="UDP-GLUCOSE:UNDECAPRENYL-PHOSPHATE GLUCOSE-1-PHOSPHATE TRANSFERASE"/>
    <property type="match status" value="1"/>
</dbReference>
<dbReference type="NCBIfam" id="TIGR03023">
    <property type="entry name" value="WcaJ_sugtrans"/>
    <property type="match status" value="1"/>
</dbReference>
<evidence type="ECO:0000256" key="4">
    <source>
        <dbReference type="ARBA" id="ARBA00022692"/>
    </source>
</evidence>
<feature type="domain" description="Bacterial sugar transferase" evidence="8">
    <location>
        <begin position="300"/>
        <end position="483"/>
    </location>
</feature>
<feature type="transmembrane region" description="Helical" evidence="7">
    <location>
        <begin position="35"/>
        <end position="57"/>
    </location>
</feature>
<dbReference type="Proteomes" id="UP000239917">
    <property type="component" value="Unassembled WGS sequence"/>
</dbReference>
<dbReference type="InterPro" id="IPR003362">
    <property type="entry name" value="Bact_transf"/>
</dbReference>
<dbReference type="Pfam" id="PF02397">
    <property type="entry name" value="Bac_transf"/>
    <property type="match status" value="1"/>
</dbReference>
<feature type="transmembrane region" description="Helical" evidence="7">
    <location>
        <begin position="307"/>
        <end position="326"/>
    </location>
</feature>
<dbReference type="GO" id="GO:0089702">
    <property type="term" value="F:undecaprenyl-phosphate glucose phosphotransferase activity"/>
    <property type="evidence" value="ECO:0007669"/>
    <property type="project" value="TreeGrafter"/>
</dbReference>
<name>A0A2S5ZFP3_9GAMM</name>
<dbReference type="AlphaFoldDB" id="A0A2S5ZFP3"/>
<evidence type="ECO:0000256" key="7">
    <source>
        <dbReference type="SAM" id="Phobius"/>
    </source>
</evidence>
<evidence type="ECO:0000256" key="2">
    <source>
        <dbReference type="ARBA" id="ARBA00006464"/>
    </source>
</evidence>
<evidence type="ECO:0000256" key="3">
    <source>
        <dbReference type="ARBA" id="ARBA00022679"/>
    </source>
</evidence>
<sequence length="488" mass="54776">MSRIQPPVEALNRVSLNKRTHEFPLAPQASGRVQFAFWMQWAVATFIQCSLLIWLAVEKTGSDVASHYRMLAVVSSLLAIPLFAVFRAYSIRSGYLVGIARILAAWSTLVAMLAFIAFVTKTSESYSREVILQWVAAGFGLQALAFVPVHKIVRRMDKRHRFANASVIIGCGDIALTLATKLRHERKESMLGMVCLDDEDPHNGNAETPYYPTLGTVSQLRSILRDNRVNRVYIALPAKETDQIEGLYVDLLDASVDVVWVPDFANLKLLNHSIYNLGGMPAINLNESPLTSYPGSAFLKSIMDRTCALLGILLLSPLLLGVAIAVKLSSPGPVLFRQKRHGWNGNIIEVLKFRSMRMHDDQKVKQATKDDPRVTPVGRFLRRSSIDELPQLFNVLKGDMSLVGPRPHAIAHNDYYSDKIIAYMARHRIKPGITGLAQISGYRGETETIDKMQKRVELDLDYINHWSLWLDVKILIKTPLTLISKDIY</sequence>
<comment type="subcellular location">
    <subcellularLocation>
        <location evidence="1">Membrane</location>
        <topology evidence="1">Multi-pass membrane protein</topology>
    </subcellularLocation>
</comment>
<feature type="transmembrane region" description="Helical" evidence="7">
    <location>
        <begin position="95"/>
        <end position="119"/>
    </location>
</feature>
<protein>
    <submittedName>
        <fullName evidence="9">Undecaprenyl-phosphate glucose phosphotransferase</fullName>
    </submittedName>
</protein>
<dbReference type="EMBL" id="PSSX01000001">
    <property type="protein sequence ID" value="PPI86240.1"/>
    <property type="molecule type" value="Genomic_DNA"/>
</dbReference>
<gene>
    <name evidence="9" type="ORF">KEHDKFFH_01385</name>
</gene>
<comment type="similarity">
    <text evidence="2">Belongs to the bacterial sugar transferase family.</text>
</comment>
<keyword evidence="3 9" id="KW-0808">Transferase</keyword>
<dbReference type="InterPro" id="IPR036291">
    <property type="entry name" value="NAD(P)-bd_dom_sf"/>
</dbReference>
<feature type="transmembrane region" description="Helical" evidence="7">
    <location>
        <begin position="131"/>
        <end position="150"/>
    </location>
</feature>
<dbReference type="Pfam" id="PF13727">
    <property type="entry name" value="CoA_binding_3"/>
    <property type="match status" value="1"/>
</dbReference>
<dbReference type="NCBIfam" id="TIGR03025">
    <property type="entry name" value="EPS_sugtrans"/>
    <property type="match status" value="1"/>
</dbReference>
<dbReference type="InterPro" id="IPR017475">
    <property type="entry name" value="EPS_sugar_tfrase"/>
</dbReference>
<dbReference type="PANTHER" id="PTHR30576">
    <property type="entry name" value="COLANIC BIOSYNTHESIS UDP-GLUCOSE LIPID CARRIER TRANSFERASE"/>
    <property type="match status" value="1"/>
</dbReference>
<dbReference type="GO" id="GO:0016020">
    <property type="term" value="C:membrane"/>
    <property type="evidence" value="ECO:0007669"/>
    <property type="project" value="UniProtKB-SubCell"/>
</dbReference>
<dbReference type="Gene3D" id="3.40.50.720">
    <property type="entry name" value="NAD(P)-binding Rossmann-like Domain"/>
    <property type="match status" value="1"/>
</dbReference>
<dbReference type="GO" id="GO:0009242">
    <property type="term" value="P:colanic acid biosynthetic process"/>
    <property type="evidence" value="ECO:0007669"/>
    <property type="project" value="TreeGrafter"/>
</dbReference>
<organism evidence="9 10">
    <name type="scientific">Marinobacter maroccanus</name>
    <dbReference type="NCBI Taxonomy" id="2055143"/>
    <lineage>
        <taxon>Bacteria</taxon>
        <taxon>Pseudomonadati</taxon>
        <taxon>Pseudomonadota</taxon>
        <taxon>Gammaproteobacteria</taxon>
        <taxon>Pseudomonadales</taxon>
        <taxon>Marinobacteraceae</taxon>
        <taxon>Marinobacter</taxon>
    </lineage>
</organism>
<dbReference type="SUPFAM" id="SSF51735">
    <property type="entry name" value="NAD(P)-binding Rossmann-fold domains"/>
    <property type="match status" value="1"/>
</dbReference>
<keyword evidence="4 7" id="KW-0812">Transmembrane</keyword>
<evidence type="ECO:0000259" key="8">
    <source>
        <dbReference type="Pfam" id="PF02397"/>
    </source>
</evidence>
<evidence type="ECO:0000256" key="6">
    <source>
        <dbReference type="ARBA" id="ARBA00023136"/>
    </source>
</evidence>
<evidence type="ECO:0000256" key="5">
    <source>
        <dbReference type="ARBA" id="ARBA00022989"/>
    </source>
</evidence>
<evidence type="ECO:0000313" key="9">
    <source>
        <dbReference type="EMBL" id="PPI86240.1"/>
    </source>
</evidence>
<evidence type="ECO:0000256" key="1">
    <source>
        <dbReference type="ARBA" id="ARBA00004141"/>
    </source>
</evidence>
<proteinExistence type="inferred from homology"/>
<keyword evidence="5 7" id="KW-1133">Transmembrane helix</keyword>
<feature type="transmembrane region" description="Helical" evidence="7">
    <location>
        <begin position="69"/>
        <end position="89"/>
    </location>
</feature>
<reference evidence="9 10" key="1">
    <citation type="submission" date="2018-01" db="EMBL/GenBank/DDBJ databases">
        <title>Complete genome sequences of the type strains of Marinobacter flavimaris and Marinobacter maroccanus.</title>
        <authorList>
            <person name="Palau M."/>
            <person name="Boujida N."/>
            <person name="Manresa A."/>
            <person name="Minana-Galbis D."/>
        </authorList>
    </citation>
    <scope>NUCLEOTIDE SEQUENCE [LARGE SCALE GENOMIC DNA]</scope>
    <source>
        <strain evidence="9 10">N4</strain>
    </source>
</reference>
<dbReference type="InterPro" id="IPR017473">
    <property type="entry name" value="Undecaprenyl-P_gluc_Ptfrase"/>
</dbReference>
<accession>A0A2S5ZFP3</accession>
<comment type="caution">
    <text evidence="9">The sequence shown here is derived from an EMBL/GenBank/DDBJ whole genome shotgun (WGS) entry which is preliminary data.</text>
</comment>
<keyword evidence="10" id="KW-1185">Reference proteome</keyword>